<comment type="similarity">
    <text evidence="2 13">Belongs to the GHMP kinase family. Mevalonate kinase subfamily.</text>
</comment>
<dbReference type="InterPro" id="IPR020568">
    <property type="entry name" value="Ribosomal_Su5_D2-typ_SF"/>
</dbReference>
<dbReference type="GO" id="GO:0010142">
    <property type="term" value="P:farnesyl diphosphate biosynthetic process, mevalonate pathway"/>
    <property type="evidence" value="ECO:0007669"/>
    <property type="project" value="TreeGrafter"/>
</dbReference>
<accession>A0AAE9W7Y5</accession>
<dbReference type="Proteomes" id="UP001212411">
    <property type="component" value="Chromosome 1"/>
</dbReference>
<evidence type="ECO:0000256" key="8">
    <source>
        <dbReference type="ARBA" id="ARBA00022840"/>
    </source>
</evidence>
<dbReference type="InterPro" id="IPR035102">
    <property type="entry name" value="Phosphomevalonate_kinase"/>
</dbReference>
<keyword evidence="10 13" id="KW-0443">Lipid metabolism</keyword>
<comment type="pathway">
    <text evidence="1 13">Isoprenoid biosynthesis; isopentenyl diphosphate biosynthesis via mevalonate pathway; isopentenyl diphosphate from (R)-mevalonate: step 2/3.</text>
</comment>
<evidence type="ECO:0000256" key="11">
    <source>
        <dbReference type="ARBA" id="ARBA00023221"/>
    </source>
</evidence>
<dbReference type="EC" id="2.7.4.2" evidence="3 13"/>
<evidence type="ECO:0000256" key="12">
    <source>
        <dbReference type="ARBA" id="ARBA00029326"/>
    </source>
</evidence>
<evidence type="ECO:0000256" key="7">
    <source>
        <dbReference type="ARBA" id="ARBA00022777"/>
    </source>
</evidence>
<keyword evidence="7 13" id="KW-0418">Kinase</keyword>
<dbReference type="PIRSF" id="PIRSF017288">
    <property type="entry name" value="PMK_GHMP_euk"/>
    <property type="match status" value="1"/>
</dbReference>
<keyword evidence="11 13" id="KW-0753">Steroid metabolism</keyword>
<dbReference type="KEGG" id="som:SOMG_02024"/>
<evidence type="ECO:0000256" key="2">
    <source>
        <dbReference type="ARBA" id="ARBA00006495"/>
    </source>
</evidence>
<dbReference type="InterPro" id="IPR014721">
    <property type="entry name" value="Ribsml_uS5_D2-typ_fold_subgr"/>
</dbReference>
<dbReference type="GO" id="GO:0005524">
    <property type="term" value="F:ATP binding"/>
    <property type="evidence" value="ECO:0007669"/>
    <property type="project" value="UniProtKB-UniRule"/>
</dbReference>
<evidence type="ECO:0000256" key="1">
    <source>
        <dbReference type="ARBA" id="ARBA00005017"/>
    </source>
</evidence>
<keyword evidence="9 13" id="KW-0752">Steroid biosynthesis</keyword>
<dbReference type="GO" id="GO:0019287">
    <property type="term" value="P:isopentenyl diphosphate biosynthetic process, mevalonate pathway"/>
    <property type="evidence" value="ECO:0007669"/>
    <property type="project" value="UniProtKB-UniRule"/>
</dbReference>
<keyword evidence="6" id="KW-0547">Nucleotide-binding</keyword>
<keyword evidence="15" id="KW-1185">Reference proteome</keyword>
<organism evidence="14 15">
    <name type="scientific">Schizosaccharomyces osmophilus</name>
    <dbReference type="NCBI Taxonomy" id="2545709"/>
    <lineage>
        <taxon>Eukaryota</taxon>
        <taxon>Fungi</taxon>
        <taxon>Dikarya</taxon>
        <taxon>Ascomycota</taxon>
        <taxon>Taphrinomycotina</taxon>
        <taxon>Schizosaccharomycetes</taxon>
        <taxon>Schizosaccharomycetales</taxon>
        <taxon>Schizosaccharomycetaceae</taxon>
        <taxon>Schizosaccharomyces</taxon>
    </lineage>
</organism>
<dbReference type="GO" id="GO:0005777">
    <property type="term" value="C:peroxisome"/>
    <property type="evidence" value="ECO:0007669"/>
    <property type="project" value="TreeGrafter"/>
</dbReference>
<keyword evidence="5 13" id="KW-0808">Transferase</keyword>
<keyword evidence="4 13" id="KW-0444">Lipid biosynthesis</keyword>
<sequence>MYISTCSAPGKVLLAGGYIVLDPQYSGLVVGLDAKGYATTTTLSSRQGLLHVKSPQFIDAEWLYRVDWSSSPIRVFQKDEKQSPNPFVQLAIFYILNYIFPSGKHPEEWRDLNVIIQVDNSYYHQPELPKDLHAYPKFNFLNCKLHEVKKTGLGSSAAMITSFISSLFLTLNQLSDKNPAQPQLTIPSKTIIHNLSQIAHCAAQGKVGSGFDVGAAVWGSCIYRRFDPQLIQHLLVDPTHQLAGENFSNELRHIISKEWSPVKPFTLPSQYRLLMGDVAGGSGTPGMVKKVQKWQKENKADSQKLFDDLYGHVSTLQQLFVSATGSSVDLRNHFQSIRKILQSLTSKVNVDIEPEAQSKILDKLEAIEGVIGTGVPGAGGFDAQFCILQNEKHGIEKVINLWNSSSVTPMQVGPTDAGLSVVDNLQ</sequence>
<dbReference type="GO" id="GO:0004631">
    <property type="term" value="F:phosphomevalonate kinase activity"/>
    <property type="evidence" value="ECO:0007669"/>
    <property type="project" value="UniProtKB-UniRule"/>
</dbReference>
<dbReference type="InterPro" id="IPR016005">
    <property type="entry name" value="Erg8"/>
</dbReference>
<dbReference type="Gene3D" id="3.30.230.10">
    <property type="match status" value="1"/>
</dbReference>
<dbReference type="RefSeq" id="XP_056035278.1">
    <property type="nucleotide sequence ID" value="XM_056180817.1"/>
</dbReference>
<evidence type="ECO:0000256" key="6">
    <source>
        <dbReference type="ARBA" id="ARBA00022741"/>
    </source>
</evidence>
<evidence type="ECO:0000256" key="13">
    <source>
        <dbReference type="PIRNR" id="PIRNR017288"/>
    </source>
</evidence>
<dbReference type="PANTHER" id="PTHR31814">
    <property type="match status" value="1"/>
</dbReference>
<dbReference type="Gene3D" id="3.30.70.890">
    <property type="entry name" value="GHMP kinase, C-terminal domain"/>
    <property type="match status" value="1"/>
</dbReference>
<reference evidence="14 15" key="1">
    <citation type="journal article" date="2023" name="G3 (Bethesda)">
        <title>A high-quality reference genome for the fission yeast Schizosaccharomyces osmophilus.</title>
        <authorList>
            <person name="Jia G.S."/>
            <person name="Zhang W.C."/>
            <person name="Liang Y."/>
            <person name="Liu X.H."/>
            <person name="Rhind N."/>
            <person name="Pidoux A."/>
            <person name="Brysch-Herzberg M."/>
            <person name="Du L.L."/>
        </authorList>
    </citation>
    <scope>NUCLEOTIDE SEQUENCE [LARGE SCALE GENOMIC DNA]</scope>
    <source>
        <strain evidence="14 15">CBS 15793</strain>
    </source>
</reference>
<gene>
    <name evidence="14" type="primary">erg8</name>
    <name evidence="14" type="ORF">SOMG_02024</name>
</gene>
<evidence type="ECO:0000256" key="3">
    <source>
        <dbReference type="ARBA" id="ARBA00012958"/>
    </source>
</evidence>
<dbReference type="EMBL" id="CP115611">
    <property type="protein sequence ID" value="WBW71035.1"/>
    <property type="molecule type" value="Genomic_DNA"/>
</dbReference>
<evidence type="ECO:0000256" key="4">
    <source>
        <dbReference type="ARBA" id="ARBA00022516"/>
    </source>
</evidence>
<dbReference type="SUPFAM" id="SSF54211">
    <property type="entry name" value="Ribosomal protein S5 domain 2-like"/>
    <property type="match status" value="1"/>
</dbReference>
<evidence type="ECO:0000313" key="15">
    <source>
        <dbReference type="Proteomes" id="UP001212411"/>
    </source>
</evidence>
<dbReference type="PANTHER" id="PTHR31814:SF2">
    <property type="entry name" value="PHOSPHOMEVALONATE KINASE"/>
    <property type="match status" value="1"/>
</dbReference>
<evidence type="ECO:0000256" key="9">
    <source>
        <dbReference type="ARBA" id="ARBA00022955"/>
    </source>
</evidence>
<evidence type="ECO:0000256" key="5">
    <source>
        <dbReference type="ARBA" id="ARBA00022679"/>
    </source>
</evidence>
<dbReference type="GO" id="GO:0006696">
    <property type="term" value="P:ergosterol biosynthetic process"/>
    <property type="evidence" value="ECO:0007669"/>
    <property type="project" value="TreeGrafter"/>
</dbReference>
<comment type="catalytic activity">
    <reaction evidence="12">
        <text>(R)-5-phosphomevalonate + ATP = (R)-5-diphosphomevalonate + ADP</text>
        <dbReference type="Rhea" id="RHEA:16341"/>
        <dbReference type="ChEBI" id="CHEBI:30616"/>
        <dbReference type="ChEBI" id="CHEBI:57557"/>
        <dbReference type="ChEBI" id="CHEBI:58146"/>
        <dbReference type="ChEBI" id="CHEBI:456216"/>
        <dbReference type="EC" id="2.7.4.2"/>
    </reaction>
    <physiologicalReaction direction="left-to-right" evidence="12">
        <dbReference type="Rhea" id="RHEA:16342"/>
    </physiologicalReaction>
</comment>
<name>A0AAE9W7Y5_9SCHI</name>
<dbReference type="NCBIfam" id="TIGR01219">
    <property type="entry name" value="Pmev_kin_ERG8"/>
    <property type="match status" value="1"/>
</dbReference>
<dbReference type="AlphaFoldDB" id="A0AAE9W7Y5"/>
<dbReference type="GeneID" id="80875506"/>
<evidence type="ECO:0000256" key="10">
    <source>
        <dbReference type="ARBA" id="ARBA00023098"/>
    </source>
</evidence>
<evidence type="ECO:0000313" key="14">
    <source>
        <dbReference type="EMBL" id="WBW71035.1"/>
    </source>
</evidence>
<protein>
    <recommendedName>
        <fullName evidence="3 13">Phosphomevalonate kinase</fullName>
        <ecNumber evidence="3 13">2.7.4.2</ecNumber>
    </recommendedName>
</protein>
<keyword evidence="8" id="KW-0067">ATP-binding</keyword>
<dbReference type="InterPro" id="IPR036554">
    <property type="entry name" value="GHMP_kinase_C_sf"/>
</dbReference>
<proteinExistence type="inferred from homology"/>